<dbReference type="Gene3D" id="3.30.420.10">
    <property type="entry name" value="Ribonuclease H-like superfamily/Ribonuclease H"/>
    <property type="match status" value="1"/>
</dbReference>
<organism evidence="2 3">
    <name type="scientific">[Torrubiella] hemipterigena</name>
    <dbReference type="NCBI Taxonomy" id="1531966"/>
    <lineage>
        <taxon>Eukaryota</taxon>
        <taxon>Fungi</taxon>
        <taxon>Dikarya</taxon>
        <taxon>Ascomycota</taxon>
        <taxon>Pezizomycotina</taxon>
        <taxon>Sordariomycetes</taxon>
        <taxon>Hypocreomycetidae</taxon>
        <taxon>Hypocreales</taxon>
        <taxon>Clavicipitaceae</taxon>
        <taxon>Clavicipitaceae incertae sedis</taxon>
        <taxon>'Torrubiella' clade</taxon>
    </lineage>
</organism>
<dbReference type="InterPro" id="IPR012337">
    <property type="entry name" value="RNaseH-like_sf"/>
</dbReference>
<dbReference type="InterPro" id="IPR036397">
    <property type="entry name" value="RNaseH_sf"/>
</dbReference>
<dbReference type="STRING" id="1531966.A0A0A1SXY1"/>
<proteinExistence type="predicted"/>
<reference evidence="2 3" key="1">
    <citation type="journal article" date="2015" name="Genome Announc.">
        <title>Draft Genome Sequence and Gene Annotation of the Entomopathogenic Fungus Verticillium hemipterigenum.</title>
        <authorList>
            <person name="Horn F."/>
            <person name="Habel A."/>
            <person name="Scharf D.H."/>
            <person name="Dworschak J."/>
            <person name="Brakhage A.A."/>
            <person name="Guthke R."/>
            <person name="Hertweck C."/>
            <person name="Linde J."/>
        </authorList>
    </citation>
    <scope>NUCLEOTIDE SEQUENCE [LARGE SCALE GENOMIC DNA]</scope>
</reference>
<dbReference type="Proteomes" id="UP000039046">
    <property type="component" value="Unassembled WGS sequence"/>
</dbReference>
<gene>
    <name evidence="2" type="ORF">VHEMI03197</name>
</gene>
<accession>A0A0A1SXY1</accession>
<evidence type="ECO:0000259" key="1">
    <source>
        <dbReference type="PROSITE" id="PS50879"/>
    </source>
</evidence>
<feature type="domain" description="RNase H type-1" evidence="1">
    <location>
        <begin position="1"/>
        <end position="136"/>
    </location>
</feature>
<dbReference type="PROSITE" id="PS50879">
    <property type="entry name" value="RNASE_H_1"/>
    <property type="match status" value="1"/>
</dbReference>
<dbReference type="SUPFAM" id="SSF53098">
    <property type="entry name" value="Ribonuclease H-like"/>
    <property type="match status" value="1"/>
</dbReference>
<dbReference type="AlphaFoldDB" id="A0A0A1SXY1"/>
<sequence>MENLFHTYGIVSRRMEYGIWNMEYGIWNMENSIHTRMDRKPVGYREVFDAEITGALSGLKHALHLDNTRPITICVDNSAVVRGIGGTAPMSSRSEFLDFQAIGDRLPGRVTVRWTPGHKDIPGNEAADALAKKGAAKPLRELPPSIAQRKREVKGLLPQLFKRWWDTVQKDTYQHMGLKADLNKHPELALPRTKLRYLLAARSHHGDFAAYHQRFHHDGAPLECSCGHEKTPTHLFYCRKVPISLRARLAPDDSKAIGRYLGTEYGVFCRIAEVYFKYICPYR</sequence>
<dbReference type="InterPro" id="IPR002156">
    <property type="entry name" value="RNaseH_domain"/>
</dbReference>
<evidence type="ECO:0000313" key="2">
    <source>
        <dbReference type="EMBL" id="CEJ83176.1"/>
    </source>
</evidence>
<protein>
    <recommendedName>
        <fullName evidence="1">RNase H type-1 domain-containing protein</fullName>
    </recommendedName>
</protein>
<dbReference type="EMBL" id="CDHN01000001">
    <property type="protein sequence ID" value="CEJ83176.1"/>
    <property type="molecule type" value="Genomic_DNA"/>
</dbReference>
<dbReference type="OrthoDB" id="4939572at2759"/>
<dbReference type="GO" id="GO:0003676">
    <property type="term" value="F:nucleic acid binding"/>
    <property type="evidence" value="ECO:0007669"/>
    <property type="project" value="InterPro"/>
</dbReference>
<dbReference type="GO" id="GO:0004523">
    <property type="term" value="F:RNA-DNA hybrid ribonuclease activity"/>
    <property type="evidence" value="ECO:0007669"/>
    <property type="project" value="InterPro"/>
</dbReference>
<dbReference type="HOGENOM" id="CLU_000680_26_0_1"/>
<dbReference type="CDD" id="cd09276">
    <property type="entry name" value="Rnase_HI_RT_non_LTR"/>
    <property type="match status" value="1"/>
</dbReference>
<name>A0A0A1SXY1_9HYPO</name>
<keyword evidence="3" id="KW-1185">Reference proteome</keyword>
<evidence type="ECO:0000313" key="3">
    <source>
        <dbReference type="Proteomes" id="UP000039046"/>
    </source>
</evidence>